<keyword evidence="1" id="KW-0472">Membrane</keyword>
<feature type="transmembrane region" description="Helical" evidence="1">
    <location>
        <begin position="128"/>
        <end position="146"/>
    </location>
</feature>
<evidence type="ECO:0000313" key="2">
    <source>
        <dbReference type="EMBL" id="QLI81526.1"/>
    </source>
</evidence>
<proteinExistence type="predicted"/>
<keyword evidence="1" id="KW-0812">Transmembrane</keyword>
<sequence length="198" mass="22632">MFFIQIPGRWLASWQLRFVLALLLTFFGPSVIIMHEVVFLFVLPMLVGMLIAGWKQKGIAVSETEGLRAYFLTSVGVLHEQQQAFKNAWFASPIQLQKRLLTLVGLKLAAHGGLLYGLYGQLHWADEWYANLATLLIVLYMLYALLRTLSLLLLVCKAQYQVIEGHLEAQTWFTFAHSVRQQPRTFFNLLFADLESAL</sequence>
<dbReference type="KEGG" id="cfon:HZU75_08290"/>
<dbReference type="AlphaFoldDB" id="A0A7D5ZD84"/>
<evidence type="ECO:0000313" key="3">
    <source>
        <dbReference type="Proteomes" id="UP000510822"/>
    </source>
</evidence>
<keyword evidence="1" id="KW-1133">Transmembrane helix</keyword>
<dbReference type="Proteomes" id="UP000510822">
    <property type="component" value="Chromosome"/>
</dbReference>
<evidence type="ECO:0000256" key="1">
    <source>
        <dbReference type="SAM" id="Phobius"/>
    </source>
</evidence>
<protein>
    <submittedName>
        <fullName evidence="2">Uncharacterized protein</fullName>
    </submittedName>
</protein>
<dbReference type="RefSeq" id="WP_180308651.1">
    <property type="nucleotide sequence ID" value="NZ_CP058952.1"/>
</dbReference>
<feature type="transmembrane region" description="Helical" evidence="1">
    <location>
        <begin position="100"/>
        <end position="122"/>
    </location>
</feature>
<dbReference type="EMBL" id="CP058952">
    <property type="protein sequence ID" value="QLI81526.1"/>
    <property type="molecule type" value="Genomic_DNA"/>
</dbReference>
<keyword evidence="3" id="KW-1185">Reference proteome</keyword>
<feature type="transmembrane region" description="Helical" evidence="1">
    <location>
        <begin position="20"/>
        <end position="47"/>
    </location>
</feature>
<organism evidence="2 3">
    <name type="scientific">Chitinibacter fontanus</name>
    <dbReference type="NCBI Taxonomy" id="1737446"/>
    <lineage>
        <taxon>Bacteria</taxon>
        <taxon>Pseudomonadati</taxon>
        <taxon>Pseudomonadota</taxon>
        <taxon>Betaproteobacteria</taxon>
        <taxon>Neisseriales</taxon>
        <taxon>Chitinibacteraceae</taxon>
        <taxon>Chitinibacter</taxon>
    </lineage>
</organism>
<gene>
    <name evidence="2" type="ORF">HZU75_08290</name>
</gene>
<reference evidence="2 3" key="1">
    <citation type="journal article" date="2016" name="Int. J. Syst. Evol. Microbiol.">
        <title>Chitinibacter fontanus sp. nov., isolated from a spring.</title>
        <authorList>
            <person name="Sheu S.Y."/>
            <person name="Li Y.S."/>
            <person name="Young C.C."/>
            <person name="Chen W.M."/>
        </authorList>
    </citation>
    <scope>NUCLEOTIDE SEQUENCE [LARGE SCALE GENOMIC DNA]</scope>
    <source>
        <strain evidence="2 3">STM-7</strain>
    </source>
</reference>
<name>A0A7D5ZD84_9NEIS</name>
<accession>A0A7D5ZD84</accession>